<organism evidence="1 2">
    <name type="scientific">Panagrolaimus superbus</name>
    <dbReference type="NCBI Taxonomy" id="310955"/>
    <lineage>
        <taxon>Eukaryota</taxon>
        <taxon>Metazoa</taxon>
        <taxon>Ecdysozoa</taxon>
        <taxon>Nematoda</taxon>
        <taxon>Chromadorea</taxon>
        <taxon>Rhabditida</taxon>
        <taxon>Tylenchina</taxon>
        <taxon>Panagrolaimomorpha</taxon>
        <taxon>Panagrolaimoidea</taxon>
        <taxon>Panagrolaimidae</taxon>
        <taxon>Panagrolaimus</taxon>
    </lineage>
</organism>
<dbReference type="InterPro" id="IPR011990">
    <property type="entry name" value="TPR-like_helical_dom_sf"/>
</dbReference>
<evidence type="ECO:0000313" key="1">
    <source>
        <dbReference type="Proteomes" id="UP000887577"/>
    </source>
</evidence>
<protein>
    <submittedName>
        <fullName evidence="2">Uncharacterized protein</fullName>
    </submittedName>
</protein>
<sequence>MTVADSDSIKEYPCLFESIKGKDENEMLKFHAKVKKYENFIRQFYLNNPNASEEQFNTEIIEYSRKLQDEIPLTATKSQKYYWQARILYQRPDDSKDQALFLLQKSLKLNAYLVDAWTISSQILWEKQKLQATVNCIKDAYDTEVSPKTLAYMSFVLRLSALNCENKQNKEALLKESITKAKLAVTQKPKYSFALFCLGMSYFYYYFNSENSRDIILEAATFLNKKT</sequence>
<accession>A0A914XZI7</accession>
<dbReference type="AlphaFoldDB" id="A0A914XZI7"/>
<dbReference type="Proteomes" id="UP000887577">
    <property type="component" value="Unplaced"/>
</dbReference>
<dbReference type="SUPFAM" id="SSF48452">
    <property type="entry name" value="TPR-like"/>
    <property type="match status" value="1"/>
</dbReference>
<keyword evidence="1" id="KW-1185">Reference proteome</keyword>
<dbReference type="Gene3D" id="1.25.40.10">
    <property type="entry name" value="Tetratricopeptide repeat domain"/>
    <property type="match status" value="1"/>
</dbReference>
<evidence type="ECO:0000313" key="2">
    <source>
        <dbReference type="WBParaSite" id="PSU_v2.g13373.t1"/>
    </source>
</evidence>
<name>A0A914XZI7_9BILA</name>
<dbReference type="WBParaSite" id="PSU_v2.g13373.t1">
    <property type="protein sequence ID" value="PSU_v2.g13373.t1"/>
    <property type="gene ID" value="PSU_v2.g13373"/>
</dbReference>
<proteinExistence type="predicted"/>
<reference evidence="2" key="1">
    <citation type="submission" date="2022-11" db="UniProtKB">
        <authorList>
            <consortium name="WormBaseParasite"/>
        </authorList>
    </citation>
    <scope>IDENTIFICATION</scope>
</reference>